<feature type="transmembrane region" description="Helical" evidence="8">
    <location>
        <begin position="106"/>
        <end position="135"/>
    </location>
</feature>
<evidence type="ECO:0000256" key="7">
    <source>
        <dbReference type="SAM" id="MobiDB-lite"/>
    </source>
</evidence>
<feature type="compositionally biased region" description="Polar residues" evidence="7">
    <location>
        <begin position="532"/>
        <end position="543"/>
    </location>
</feature>
<keyword evidence="11" id="KW-1185">Reference proteome</keyword>
<keyword evidence="5 8" id="KW-0472">Membrane</keyword>
<dbReference type="InterPro" id="IPR008795">
    <property type="entry name" value="Prominin"/>
</dbReference>
<keyword evidence="9" id="KW-0732">Signal</keyword>
<evidence type="ECO:0000313" key="10">
    <source>
        <dbReference type="EMBL" id="KAJ8316881.1"/>
    </source>
</evidence>
<feature type="compositionally biased region" description="Acidic residues" evidence="7">
    <location>
        <begin position="474"/>
        <end position="483"/>
    </location>
</feature>
<evidence type="ECO:0000256" key="3">
    <source>
        <dbReference type="ARBA" id="ARBA00022692"/>
    </source>
</evidence>
<reference evidence="10 11" key="1">
    <citation type="submission" date="2022-12" db="EMBL/GenBank/DDBJ databases">
        <title>Chromosome-level genome of Tegillarca granosa.</title>
        <authorList>
            <person name="Kim J."/>
        </authorList>
    </citation>
    <scope>NUCLEOTIDE SEQUENCE [LARGE SCALE GENOMIC DNA]</scope>
    <source>
        <strain evidence="10">Teg-2019</strain>
        <tissue evidence="10">Adductor muscle</tissue>
    </source>
</reference>
<feature type="compositionally biased region" description="Basic and acidic residues" evidence="7">
    <location>
        <begin position="457"/>
        <end position="470"/>
    </location>
</feature>
<keyword evidence="6" id="KW-0325">Glycoprotein</keyword>
<protein>
    <submittedName>
        <fullName evidence="10">Uncharacterized protein</fullName>
    </submittedName>
</protein>
<evidence type="ECO:0000313" key="11">
    <source>
        <dbReference type="Proteomes" id="UP001217089"/>
    </source>
</evidence>
<evidence type="ECO:0000256" key="6">
    <source>
        <dbReference type="ARBA" id="ARBA00023180"/>
    </source>
</evidence>
<gene>
    <name evidence="10" type="ORF">KUTeg_004785</name>
</gene>
<dbReference type="EMBL" id="JARBDR010000246">
    <property type="protein sequence ID" value="KAJ8316881.1"/>
    <property type="molecule type" value="Genomic_DNA"/>
</dbReference>
<feature type="signal peptide" evidence="9">
    <location>
        <begin position="1"/>
        <end position="19"/>
    </location>
</feature>
<evidence type="ECO:0000256" key="2">
    <source>
        <dbReference type="ARBA" id="ARBA00006058"/>
    </source>
</evidence>
<organism evidence="10 11">
    <name type="scientific">Tegillarca granosa</name>
    <name type="common">Malaysian cockle</name>
    <name type="synonym">Anadara granosa</name>
    <dbReference type="NCBI Taxonomy" id="220873"/>
    <lineage>
        <taxon>Eukaryota</taxon>
        <taxon>Metazoa</taxon>
        <taxon>Spiralia</taxon>
        <taxon>Lophotrochozoa</taxon>
        <taxon>Mollusca</taxon>
        <taxon>Bivalvia</taxon>
        <taxon>Autobranchia</taxon>
        <taxon>Pteriomorphia</taxon>
        <taxon>Arcoida</taxon>
        <taxon>Arcoidea</taxon>
        <taxon>Arcidae</taxon>
        <taxon>Tegillarca</taxon>
    </lineage>
</organism>
<comment type="subcellular location">
    <subcellularLocation>
        <location evidence="1">Membrane</location>
        <topology evidence="1">Multi-pass membrane protein</topology>
    </subcellularLocation>
</comment>
<evidence type="ECO:0000256" key="8">
    <source>
        <dbReference type="SAM" id="Phobius"/>
    </source>
</evidence>
<dbReference type="Gene3D" id="1.20.5.340">
    <property type="match status" value="1"/>
</dbReference>
<feature type="region of interest" description="Disordered" evidence="7">
    <location>
        <begin position="457"/>
        <end position="483"/>
    </location>
</feature>
<name>A0ABQ9FHV4_TEGGR</name>
<evidence type="ECO:0000256" key="1">
    <source>
        <dbReference type="ARBA" id="ARBA00004141"/>
    </source>
</evidence>
<comment type="similarity">
    <text evidence="2">Belongs to the prominin family.</text>
</comment>
<proteinExistence type="inferred from homology"/>
<evidence type="ECO:0000256" key="5">
    <source>
        <dbReference type="ARBA" id="ARBA00023136"/>
    </source>
</evidence>
<dbReference type="PANTHER" id="PTHR22730">
    <property type="entry name" value="PROMININ PROM PROTEIN"/>
    <property type="match status" value="1"/>
</dbReference>
<dbReference type="Proteomes" id="UP001217089">
    <property type="component" value="Unassembled WGS sequence"/>
</dbReference>
<accession>A0ABQ9FHV4</accession>
<evidence type="ECO:0000256" key="9">
    <source>
        <dbReference type="SAM" id="SignalP"/>
    </source>
</evidence>
<dbReference type="PANTHER" id="PTHR22730:SF1">
    <property type="entry name" value="PROMININ-LIKE PROTEIN"/>
    <property type="match status" value="1"/>
</dbReference>
<feature type="region of interest" description="Disordered" evidence="7">
    <location>
        <begin position="518"/>
        <end position="543"/>
    </location>
</feature>
<keyword evidence="3 8" id="KW-0812">Transmembrane</keyword>
<comment type="caution">
    <text evidence="10">The sequence shown here is derived from an EMBL/GenBank/DDBJ whole genome shotgun (WGS) entry which is preliminary data.</text>
</comment>
<keyword evidence="4 8" id="KW-1133">Transmembrane helix</keyword>
<sequence length="543" mass="60740">MDLIIQIFLLLIFVNICGGTDPELTSETLTDSVGNSADVNSKVSFADLPTASYLASNDTYSETGVEWWYNFVNFFIVDIVFPKGFPSSTIAKYLDGSLITELTTKYNGLVVFGEFGGYVIFLLIGFFFIFIFPLIGCCFCCCRCCCGNCGGDMMQKKEDAENNCKRRTFQVKQIGKTNFNFTQDVINRDLDSIGYIIGIPVRTTITDDSGIEAAMSSVLSLGDKITDISNAMSALNTQVDECKTAVGDFSSAMTSLTDYISQTNTDCQNNNAACAALTLPNTASYSVKIDTDSAKKDLIDIPWRVQNETTSTVQKCKRQSSRPSQGSCEADKGSFEALKFDSQINMTSLTDFKSNLDIDSKTNDINIDLSTVSILTDDLLTNLEDLKTAVDIDFNAFYDQDLEVKVYAQRIVTTVEYFINDTIYANGFWFAIGWCIFFFLPSIIFATKLAKHYKRMSRLDEPEKPEKEPLPEDNVVEEEDEEDTELKVLENQNSFYKRLINKKGFQDPLRRMARLGNNKVWHSVSPPPYSEKPTSSKSRSTSV</sequence>
<feature type="transmembrane region" description="Helical" evidence="8">
    <location>
        <begin position="428"/>
        <end position="450"/>
    </location>
</feature>
<dbReference type="Pfam" id="PF05478">
    <property type="entry name" value="Prominin"/>
    <property type="match status" value="2"/>
</dbReference>
<evidence type="ECO:0000256" key="4">
    <source>
        <dbReference type="ARBA" id="ARBA00022989"/>
    </source>
</evidence>
<feature type="chain" id="PRO_5046300893" evidence="9">
    <location>
        <begin position="20"/>
        <end position="543"/>
    </location>
</feature>